<gene>
    <name evidence="2" type="ORF">NIES37_28600</name>
</gene>
<keyword evidence="1" id="KW-0472">Membrane</keyword>
<evidence type="ECO:0000313" key="3">
    <source>
        <dbReference type="Proteomes" id="UP000218785"/>
    </source>
</evidence>
<accession>A0A1Z4MZH9</accession>
<keyword evidence="1" id="KW-1133">Transmembrane helix</keyword>
<dbReference type="AlphaFoldDB" id="A0A1Z4MZH9"/>
<dbReference type="EMBL" id="AP018248">
    <property type="protein sequence ID" value="BAY98882.1"/>
    <property type="molecule type" value="Genomic_DNA"/>
</dbReference>
<protein>
    <submittedName>
        <fullName evidence="2">Uncharacterized protein</fullName>
    </submittedName>
</protein>
<name>A0A1Z4MZH9_9CYAN</name>
<feature type="transmembrane region" description="Helical" evidence="1">
    <location>
        <begin position="171"/>
        <end position="189"/>
    </location>
</feature>
<feature type="transmembrane region" description="Helical" evidence="1">
    <location>
        <begin position="12"/>
        <end position="29"/>
    </location>
</feature>
<keyword evidence="1" id="KW-0812">Transmembrane</keyword>
<dbReference type="Proteomes" id="UP000218785">
    <property type="component" value="Chromosome"/>
</dbReference>
<sequence>MLLKISLESPLFFLLITISFLLVTFTAWLSPQPLLLKSFGFEDVVQVLTLPLFISLLLERSLEVFITTWRGPTTEQLEMSIQQQNAIIAERKKLIPEQQAENQIPPLDPNPIIVNESGGSTLEQQLIQNFSQTPADVLTKLQPHIDDLTTRIKDVNEKERKRLAYKSDTRIIALWTSLLCGLLISAIGIRCIEPLIIIDTTNPIQISIFRCLDALLTGGLIAGGSEGIHKFIQVFTDFLEATSNQVKDKRLSG</sequence>
<dbReference type="RefSeq" id="WP_096576637.1">
    <property type="nucleotide sequence ID" value="NZ_CAWNJS010000001.1"/>
</dbReference>
<keyword evidence="3" id="KW-1185">Reference proteome</keyword>
<feature type="transmembrane region" description="Helical" evidence="1">
    <location>
        <begin position="35"/>
        <end position="58"/>
    </location>
</feature>
<reference evidence="2 3" key="1">
    <citation type="submission" date="2017-06" db="EMBL/GenBank/DDBJ databases">
        <title>Genome sequencing of cyanobaciteial culture collection at National Institute for Environmental Studies (NIES).</title>
        <authorList>
            <person name="Hirose Y."/>
            <person name="Shimura Y."/>
            <person name="Fujisawa T."/>
            <person name="Nakamura Y."/>
            <person name="Kawachi M."/>
        </authorList>
    </citation>
    <scope>NUCLEOTIDE SEQUENCE [LARGE SCALE GENOMIC DNA]</scope>
    <source>
        <strain evidence="2 3">NIES-37</strain>
    </source>
</reference>
<organism evidence="2 3">
    <name type="scientific">Tolypothrix tenuis PCC 7101</name>
    <dbReference type="NCBI Taxonomy" id="231146"/>
    <lineage>
        <taxon>Bacteria</taxon>
        <taxon>Bacillati</taxon>
        <taxon>Cyanobacteriota</taxon>
        <taxon>Cyanophyceae</taxon>
        <taxon>Nostocales</taxon>
        <taxon>Tolypothrichaceae</taxon>
        <taxon>Tolypothrix</taxon>
    </lineage>
</organism>
<evidence type="ECO:0000256" key="1">
    <source>
        <dbReference type="SAM" id="Phobius"/>
    </source>
</evidence>
<proteinExistence type="predicted"/>
<dbReference type="KEGG" id="ttq:NIES37_28600"/>
<evidence type="ECO:0000313" key="2">
    <source>
        <dbReference type="EMBL" id="BAY98882.1"/>
    </source>
</evidence>